<keyword evidence="2 5" id="KW-0813">Transport</keyword>
<protein>
    <recommendedName>
        <fullName evidence="5">Protein-export protein SecB</fullName>
    </recommendedName>
</protein>
<dbReference type="PANTHER" id="PTHR36918">
    <property type="match status" value="1"/>
</dbReference>
<proteinExistence type="inferred from homology"/>
<dbReference type="SUPFAM" id="SSF54611">
    <property type="entry name" value="SecB-like"/>
    <property type="match status" value="1"/>
</dbReference>
<dbReference type="Pfam" id="PF02556">
    <property type="entry name" value="SecB"/>
    <property type="match status" value="1"/>
</dbReference>
<comment type="subcellular location">
    <subcellularLocation>
        <location evidence="5">Cytoplasm</location>
    </subcellularLocation>
</comment>
<evidence type="ECO:0000256" key="2">
    <source>
        <dbReference type="ARBA" id="ARBA00022448"/>
    </source>
</evidence>
<keyword evidence="5" id="KW-0143">Chaperone</keyword>
<dbReference type="NCBIfam" id="NF004393">
    <property type="entry name" value="PRK05751.1-4"/>
    <property type="match status" value="1"/>
</dbReference>
<dbReference type="RefSeq" id="WP_256615244.1">
    <property type="nucleotide sequence ID" value="NZ_JANIBK010000044.1"/>
</dbReference>
<dbReference type="InterPro" id="IPR035958">
    <property type="entry name" value="SecB-like_sf"/>
</dbReference>
<evidence type="ECO:0000256" key="1">
    <source>
        <dbReference type="ARBA" id="ARBA00009990"/>
    </source>
</evidence>
<evidence type="ECO:0000256" key="4">
    <source>
        <dbReference type="ARBA" id="ARBA00023010"/>
    </source>
</evidence>
<dbReference type="Gene3D" id="3.10.420.10">
    <property type="entry name" value="SecB-like"/>
    <property type="match status" value="1"/>
</dbReference>
<name>A0ABT1U6Y4_9GAMM</name>
<keyword evidence="5" id="KW-0963">Cytoplasm</keyword>
<dbReference type="Proteomes" id="UP001524586">
    <property type="component" value="Unassembled WGS sequence"/>
</dbReference>
<reference evidence="6 7" key="1">
    <citation type="submission" date="2022-07" db="EMBL/GenBank/DDBJ databases">
        <title>Methylomonas rivi sp. nov., Methylomonas rosea sp. nov., Methylomonas aureus sp. nov. and Methylomonas subterranea sp. nov., four novel methanotrophs isolated from a freshwater creek and the deep terrestrial subsurface.</title>
        <authorList>
            <person name="Abin C."/>
            <person name="Sankaranarayanan K."/>
            <person name="Garner C."/>
            <person name="Sindelar R."/>
            <person name="Kotary K."/>
            <person name="Garner R."/>
            <person name="Barclay S."/>
            <person name="Lawson P."/>
            <person name="Krumholz L."/>
        </authorList>
    </citation>
    <scope>NUCLEOTIDE SEQUENCE [LARGE SCALE GENOMIC DNA]</scope>
    <source>
        <strain evidence="6 7">WSC-6</strain>
    </source>
</reference>
<evidence type="ECO:0000313" key="6">
    <source>
        <dbReference type="EMBL" id="MCQ8128826.1"/>
    </source>
</evidence>
<keyword evidence="7" id="KW-1185">Reference proteome</keyword>
<dbReference type="PRINTS" id="PR01594">
    <property type="entry name" value="SECBCHAPRONE"/>
</dbReference>
<comment type="similarity">
    <text evidence="1 5">Belongs to the SecB family.</text>
</comment>
<evidence type="ECO:0000256" key="3">
    <source>
        <dbReference type="ARBA" id="ARBA00022927"/>
    </source>
</evidence>
<dbReference type="HAMAP" id="MF_00821">
    <property type="entry name" value="SecB"/>
    <property type="match status" value="1"/>
</dbReference>
<comment type="function">
    <text evidence="5">One of the proteins required for the normal export of preproteins out of the cell cytoplasm. It is a molecular chaperone that binds to a subset of precursor proteins, maintaining them in a translocation-competent state. It also specifically binds to its receptor SecA.</text>
</comment>
<evidence type="ECO:0000256" key="5">
    <source>
        <dbReference type="HAMAP-Rule" id="MF_00821"/>
    </source>
</evidence>
<keyword evidence="4 5" id="KW-0811">Translocation</keyword>
<dbReference type="NCBIfam" id="TIGR00809">
    <property type="entry name" value="secB"/>
    <property type="match status" value="1"/>
</dbReference>
<comment type="caution">
    <text evidence="6">The sequence shown here is derived from an EMBL/GenBank/DDBJ whole genome shotgun (WGS) entry which is preliminary data.</text>
</comment>
<accession>A0ABT1U6Y4</accession>
<comment type="subunit">
    <text evidence="5">Homotetramer, a dimer of dimers. One homotetramer interacts with 1 SecA dimer.</text>
</comment>
<sequence>MAETNTAGEKQFAIQKIYTKDISFETPNSPKVFTQKWEPALDLNLGTHVESLENSMFEVALTITVTVKLGETTAYLVEINQAGIFTISGFSEQEMGPMLGSFCPNILFPYAREAISDLVNKGGFPQLILAPVNFDALYMQHLQQSQQNQQGTEAKTLN</sequence>
<dbReference type="EMBL" id="JANIBK010000044">
    <property type="protein sequence ID" value="MCQ8128826.1"/>
    <property type="molecule type" value="Genomic_DNA"/>
</dbReference>
<dbReference type="InterPro" id="IPR003708">
    <property type="entry name" value="SecB"/>
</dbReference>
<evidence type="ECO:0000313" key="7">
    <source>
        <dbReference type="Proteomes" id="UP001524586"/>
    </source>
</evidence>
<gene>
    <name evidence="5 6" type="primary">secB</name>
    <name evidence="6" type="ORF">NP596_10195</name>
</gene>
<keyword evidence="3 5" id="KW-0653">Protein transport</keyword>
<dbReference type="PANTHER" id="PTHR36918:SF1">
    <property type="entry name" value="PROTEIN-EXPORT PROTEIN SECB"/>
    <property type="match status" value="1"/>
</dbReference>
<organism evidence="6 7">
    <name type="scientific">Methylomonas rivi</name>
    <dbReference type="NCBI Taxonomy" id="2952226"/>
    <lineage>
        <taxon>Bacteria</taxon>
        <taxon>Pseudomonadati</taxon>
        <taxon>Pseudomonadota</taxon>
        <taxon>Gammaproteobacteria</taxon>
        <taxon>Methylococcales</taxon>
        <taxon>Methylococcaceae</taxon>
        <taxon>Methylomonas</taxon>
    </lineage>
</organism>